<evidence type="ECO:0000313" key="3">
    <source>
        <dbReference type="Proteomes" id="UP001482620"/>
    </source>
</evidence>
<feature type="region of interest" description="Disordered" evidence="1">
    <location>
        <begin position="68"/>
        <end position="90"/>
    </location>
</feature>
<organism evidence="2 3">
    <name type="scientific">Ilyodon furcidens</name>
    <name type="common">goldbreast splitfin</name>
    <dbReference type="NCBI Taxonomy" id="33524"/>
    <lineage>
        <taxon>Eukaryota</taxon>
        <taxon>Metazoa</taxon>
        <taxon>Chordata</taxon>
        <taxon>Craniata</taxon>
        <taxon>Vertebrata</taxon>
        <taxon>Euteleostomi</taxon>
        <taxon>Actinopterygii</taxon>
        <taxon>Neopterygii</taxon>
        <taxon>Teleostei</taxon>
        <taxon>Neoteleostei</taxon>
        <taxon>Acanthomorphata</taxon>
        <taxon>Ovalentaria</taxon>
        <taxon>Atherinomorphae</taxon>
        <taxon>Cyprinodontiformes</taxon>
        <taxon>Goodeidae</taxon>
        <taxon>Ilyodon</taxon>
    </lineage>
</organism>
<proteinExistence type="predicted"/>
<reference evidence="2 3" key="1">
    <citation type="submission" date="2021-06" db="EMBL/GenBank/DDBJ databases">
        <authorList>
            <person name="Palmer J.M."/>
        </authorList>
    </citation>
    <scope>NUCLEOTIDE SEQUENCE [LARGE SCALE GENOMIC DNA]</scope>
    <source>
        <strain evidence="3">if_2019</strain>
        <tissue evidence="2">Muscle</tissue>
    </source>
</reference>
<evidence type="ECO:0000313" key="2">
    <source>
        <dbReference type="EMBL" id="MEQ2243756.1"/>
    </source>
</evidence>
<dbReference type="Proteomes" id="UP001482620">
    <property type="component" value="Unassembled WGS sequence"/>
</dbReference>
<comment type="caution">
    <text evidence="2">The sequence shown here is derived from an EMBL/GenBank/DDBJ whole genome shotgun (WGS) entry which is preliminary data.</text>
</comment>
<feature type="compositionally biased region" description="Basic and acidic residues" evidence="1">
    <location>
        <begin position="77"/>
        <end position="90"/>
    </location>
</feature>
<evidence type="ECO:0000256" key="1">
    <source>
        <dbReference type="SAM" id="MobiDB-lite"/>
    </source>
</evidence>
<keyword evidence="3" id="KW-1185">Reference proteome</keyword>
<name>A0ABV0UHP8_9TELE</name>
<dbReference type="EMBL" id="JAHRIQ010070240">
    <property type="protein sequence ID" value="MEQ2243756.1"/>
    <property type="molecule type" value="Genomic_DNA"/>
</dbReference>
<accession>A0ABV0UHP8</accession>
<sequence length="90" mass="10181">MVDITGVRNLPWSKYVHGEERKILFLFLRIVRTRKTTRFGVNVGEVIGLDTDTSATALLQLLYKVTGRKKAAEEEEGNRSRKEEASGLSE</sequence>
<gene>
    <name evidence="2" type="ORF">ILYODFUR_010141</name>
</gene>
<protein>
    <submittedName>
        <fullName evidence="2">Uncharacterized protein</fullName>
    </submittedName>
</protein>